<dbReference type="RefSeq" id="WP_022635837.1">
    <property type="nucleotide sequence ID" value="NZ_ASJR01000002.1"/>
</dbReference>
<feature type="domain" description="M23ase beta-sheet core" evidence="2">
    <location>
        <begin position="180"/>
        <end position="275"/>
    </location>
</feature>
<dbReference type="AlphaFoldDB" id="U7D9Q3"/>
<dbReference type="GO" id="GO:0004222">
    <property type="term" value="F:metalloendopeptidase activity"/>
    <property type="evidence" value="ECO:0007669"/>
    <property type="project" value="TreeGrafter"/>
</dbReference>
<protein>
    <submittedName>
        <fullName evidence="3">Peptidase, M23/M37 family protein</fullName>
    </submittedName>
</protein>
<dbReference type="EMBL" id="ASJR01000002">
    <property type="protein sequence ID" value="ERP39124.1"/>
    <property type="molecule type" value="Genomic_DNA"/>
</dbReference>
<dbReference type="PANTHER" id="PTHR21666:SF270">
    <property type="entry name" value="MUREIN HYDROLASE ACTIVATOR ENVC"/>
    <property type="match status" value="1"/>
</dbReference>
<dbReference type="OrthoDB" id="5623881at2"/>
<accession>U7D9Q3</accession>
<dbReference type="SUPFAM" id="SSF51261">
    <property type="entry name" value="Duplicated hybrid motif"/>
    <property type="match status" value="1"/>
</dbReference>
<evidence type="ECO:0000259" key="2">
    <source>
        <dbReference type="Pfam" id="PF01551"/>
    </source>
</evidence>
<keyword evidence="1" id="KW-0472">Membrane</keyword>
<comment type="caution">
    <text evidence="3">The sequence shown here is derived from an EMBL/GenBank/DDBJ whole genome shotgun (WGS) entry which is preliminary data.</text>
</comment>
<keyword evidence="1" id="KW-1133">Transmembrane helix</keyword>
<reference evidence="3 4" key="1">
    <citation type="journal article" date="2013" name="Environ. Microbiol.">
        <title>Genome analysis of Chitinivibrio alkaliphilus gen. nov., sp. nov., a novel extremely haloalkaliphilic anaerobic chitinolytic bacterium from the candidate phylum Termite Group 3.</title>
        <authorList>
            <person name="Sorokin D.Y."/>
            <person name="Gumerov V.M."/>
            <person name="Rakitin A.L."/>
            <person name="Beletsky A.V."/>
            <person name="Damste J.S."/>
            <person name="Muyzer G."/>
            <person name="Mardanov A.V."/>
            <person name="Ravin N.V."/>
        </authorList>
    </citation>
    <scope>NUCLEOTIDE SEQUENCE [LARGE SCALE GENOMIC DNA]</scope>
    <source>
        <strain evidence="3 4">ACht1</strain>
    </source>
</reference>
<dbReference type="InterPro" id="IPR011055">
    <property type="entry name" value="Dup_hybrid_motif"/>
</dbReference>
<gene>
    <name evidence="3" type="ORF">CALK_0291</name>
</gene>
<dbReference type="eggNOG" id="COG0739">
    <property type="taxonomic scope" value="Bacteria"/>
</dbReference>
<evidence type="ECO:0000313" key="4">
    <source>
        <dbReference type="Proteomes" id="UP000017148"/>
    </source>
</evidence>
<keyword evidence="4" id="KW-1185">Reference proteome</keyword>
<dbReference type="InterPro" id="IPR016047">
    <property type="entry name" value="M23ase_b-sheet_dom"/>
</dbReference>
<sequence>MLTKKTVLLRVKLLRNEGKRKRRILRNLFLFSLFLVLLGVRFWILPTLSQEKERVSFRERNLHKRVETLAYRTESVGRLKADIGAEISSLKEHNSWLMVSDTAEDTRTVPWDTSLFRDIPFLTSYVDSLHGEFATIAQAISEGNNIFSDIPVIKPLPDSVRFYQTKSFGTYKSHFDHREQMHNGVDYTAPVGAPVIATAGGVVRERGEDSFWGKYVRIRHSQGVETFYAHLDEIFVRRGQRVSKGHRIGALGETGYSVGPHVHYEVRIQGTPVDPEAYMVSYE</sequence>
<dbReference type="Proteomes" id="UP000017148">
    <property type="component" value="Unassembled WGS sequence"/>
</dbReference>
<evidence type="ECO:0000256" key="1">
    <source>
        <dbReference type="SAM" id="Phobius"/>
    </source>
</evidence>
<feature type="transmembrane region" description="Helical" evidence="1">
    <location>
        <begin position="24"/>
        <end position="44"/>
    </location>
</feature>
<dbReference type="Pfam" id="PF01551">
    <property type="entry name" value="Peptidase_M23"/>
    <property type="match status" value="1"/>
</dbReference>
<name>U7D9Q3_9BACT</name>
<dbReference type="CDD" id="cd12797">
    <property type="entry name" value="M23_peptidase"/>
    <property type="match status" value="1"/>
</dbReference>
<proteinExistence type="predicted"/>
<dbReference type="InterPro" id="IPR050570">
    <property type="entry name" value="Cell_wall_metabolism_enzyme"/>
</dbReference>
<dbReference type="STRING" id="1313304.CALK_0291"/>
<dbReference type="Gene3D" id="2.70.70.10">
    <property type="entry name" value="Glucose Permease (Domain IIA)"/>
    <property type="match status" value="1"/>
</dbReference>
<dbReference type="PANTHER" id="PTHR21666">
    <property type="entry name" value="PEPTIDASE-RELATED"/>
    <property type="match status" value="1"/>
</dbReference>
<evidence type="ECO:0000313" key="3">
    <source>
        <dbReference type="EMBL" id="ERP39124.1"/>
    </source>
</evidence>
<keyword evidence="1" id="KW-0812">Transmembrane</keyword>
<organism evidence="3 4">
    <name type="scientific">Chitinivibrio alkaliphilus ACht1</name>
    <dbReference type="NCBI Taxonomy" id="1313304"/>
    <lineage>
        <taxon>Bacteria</taxon>
        <taxon>Pseudomonadati</taxon>
        <taxon>Fibrobacterota</taxon>
        <taxon>Chitinivibrionia</taxon>
        <taxon>Chitinivibrionales</taxon>
        <taxon>Chitinivibrionaceae</taxon>
        <taxon>Chitinivibrio</taxon>
    </lineage>
</organism>